<dbReference type="InterPro" id="IPR037883">
    <property type="entry name" value="Knr4/Smi1-like_sf"/>
</dbReference>
<dbReference type="InterPro" id="IPR018958">
    <property type="entry name" value="Knr4/Smi1-like_dom"/>
</dbReference>
<dbReference type="KEGG" id="bhu:bhn_I1883"/>
<keyword evidence="3" id="KW-1185">Reference proteome</keyword>
<dbReference type="Pfam" id="PF09346">
    <property type="entry name" value="SMI1_KNR4"/>
    <property type="match status" value="1"/>
</dbReference>
<dbReference type="SUPFAM" id="SSF160631">
    <property type="entry name" value="SMI1/KNR4-like"/>
    <property type="match status" value="1"/>
</dbReference>
<sequence>MLISKFCKENFNVSLGELENKIGCALPSEYARFLEKYNGGFTPKTKWTGKNKSDIRGFLGIGISDDYWNLEEEIKYEKSNDLFRNSFLPIAKNSFGDLFCINVDDGEIWFAYHDNDKRIKIADGFAEFIAKCKSESIGHIRTIEERKQGMIDAGVWHLFSEDMVEDWQKEIDRYSNMTQEEVTF</sequence>
<evidence type="ECO:0000259" key="1">
    <source>
        <dbReference type="SMART" id="SM00860"/>
    </source>
</evidence>
<evidence type="ECO:0000313" key="2">
    <source>
        <dbReference type="EMBL" id="AOZ96916.1"/>
    </source>
</evidence>
<feature type="domain" description="Knr4/Smi1-like" evidence="1">
    <location>
        <begin position="10"/>
        <end position="131"/>
    </location>
</feature>
<dbReference type="RefSeq" id="WP_071176570.1">
    <property type="nucleotide sequence ID" value="NZ_CP017831.1"/>
</dbReference>
<organism evidence="2 3">
    <name type="scientific">Butyrivibrio hungatei</name>
    <dbReference type="NCBI Taxonomy" id="185008"/>
    <lineage>
        <taxon>Bacteria</taxon>
        <taxon>Bacillati</taxon>
        <taxon>Bacillota</taxon>
        <taxon>Clostridia</taxon>
        <taxon>Lachnospirales</taxon>
        <taxon>Lachnospiraceae</taxon>
        <taxon>Butyrivibrio</taxon>
    </lineage>
</organism>
<name>A0A1D9P2T5_9FIRM</name>
<dbReference type="OrthoDB" id="1771562at2"/>
<evidence type="ECO:0000313" key="3">
    <source>
        <dbReference type="Proteomes" id="UP000179284"/>
    </source>
</evidence>
<dbReference type="EMBL" id="CP017831">
    <property type="protein sequence ID" value="AOZ96916.1"/>
    <property type="molecule type" value="Genomic_DNA"/>
</dbReference>
<dbReference type="AlphaFoldDB" id="A0A1D9P2T5"/>
<dbReference type="Gene3D" id="3.40.1580.10">
    <property type="entry name" value="SMI1/KNR4-like"/>
    <property type="match status" value="1"/>
</dbReference>
<gene>
    <name evidence="2" type="ORF">bhn_I1883</name>
</gene>
<proteinExistence type="predicted"/>
<dbReference type="SMART" id="SM00860">
    <property type="entry name" value="SMI1_KNR4"/>
    <property type="match status" value="1"/>
</dbReference>
<protein>
    <recommendedName>
        <fullName evidence="1">Knr4/Smi1-like domain-containing protein</fullName>
    </recommendedName>
</protein>
<reference evidence="3" key="1">
    <citation type="submission" date="2016-10" db="EMBL/GenBank/DDBJ databases">
        <title>The complete genome sequence of the rumen bacterium Butyrivibrio hungatei MB2003.</title>
        <authorList>
            <person name="Palevich N."/>
            <person name="Kelly W.J."/>
            <person name="Leahy S.C."/>
            <person name="Altermann E."/>
            <person name="Rakonjac J."/>
            <person name="Attwood G.T."/>
        </authorList>
    </citation>
    <scope>NUCLEOTIDE SEQUENCE [LARGE SCALE GENOMIC DNA]</scope>
    <source>
        <strain evidence="3">MB2003</strain>
    </source>
</reference>
<accession>A0A1D9P2T5</accession>
<dbReference type="Proteomes" id="UP000179284">
    <property type="component" value="Chromosome I"/>
</dbReference>